<protein>
    <submittedName>
        <fullName evidence="1">Cupin</fullName>
    </submittedName>
</protein>
<dbReference type="InterPro" id="IPR011051">
    <property type="entry name" value="RmlC_Cupin_sf"/>
</dbReference>
<dbReference type="EMBL" id="JBFPKE010000026">
    <property type="protein sequence ID" value="MEX3754159.1"/>
    <property type="molecule type" value="Genomic_DNA"/>
</dbReference>
<organism evidence="1 2">
    <name type="scientific">Paraburkholderia phenoliruptrix</name>
    <dbReference type="NCBI Taxonomy" id="252970"/>
    <lineage>
        <taxon>Bacteria</taxon>
        <taxon>Pseudomonadati</taxon>
        <taxon>Pseudomonadota</taxon>
        <taxon>Betaproteobacteria</taxon>
        <taxon>Burkholderiales</taxon>
        <taxon>Burkholderiaceae</taxon>
        <taxon>Paraburkholderia</taxon>
    </lineage>
</organism>
<proteinExistence type="predicted"/>
<evidence type="ECO:0000313" key="1">
    <source>
        <dbReference type="EMBL" id="MEX3754159.1"/>
    </source>
</evidence>
<name>A0ABV3WLS5_9BURK</name>
<dbReference type="Gene3D" id="2.60.120.10">
    <property type="entry name" value="Jelly Rolls"/>
    <property type="match status" value="2"/>
</dbReference>
<keyword evidence="2" id="KW-1185">Reference proteome</keyword>
<sequence>MNTPLLVQPLTGIRGYLVPMSCADLGETTQFFIERLGFRIDAIFPADNPRTAILSGANLTLRLGVGLTGGVTKLDVQCDDETQLGGETRSLIAPNGVEIRLVAAEPRMKEPVNRQELVLSRVQDGVHWTVGRAGLRYRDLLPNRHGGAFIASHIRILEGGPVPDYVHFHKIRFQMIFCRKGWVRLVYEGQGEPFVLNAGDCVLQPPTIRHRVLESSAGAEVIEIGTPAEHITMADHDMTLPTPVLDVDREFDGQRFVRYEKQRASWAPWRHDGFVASDTGIGEATKGLAGVRVVRPNAPTFVHQQQHASDFCFFFVLSGTTTVLQGEDAYELAADDSITIPGEMPYCFTRCSADLELLEVTLPANPVLSANA</sequence>
<comment type="caution">
    <text evidence="1">The sequence shown here is derived from an EMBL/GenBank/DDBJ whole genome shotgun (WGS) entry which is preliminary data.</text>
</comment>
<reference evidence="1 2" key="1">
    <citation type="submission" date="2024-07" db="EMBL/GenBank/DDBJ databases">
        <title>A survey of Mimosa microsymbionts across Brazilian biomes reveals a high diversity of Paraburkholderia nodulating endemic species, but also that Cupriavidus is common as a symbiont of widespread species.</title>
        <authorList>
            <person name="Rouws L."/>
            <person name="Barauna A."/>
            <person name="Beukes C."/>
            <person name="Rouws J.R.C."/>
            <person name="De Faria S.M."/>
            <person name="Gross E."/>
            <person name="Bueno Dos Reis Junior F."/>
            <person name="Simon M.F."/>
            <person name="Maluk M."/>
            <person name="Odee D.W."/>
            <person name="Kenicer G."/>
            <person name="Young J.P.W."/>
            <person name="Reis V.M."/>
            <person name="Zilli J."/>
            <person name="James E.K."/>
        </authorList>
    </citation>
    <scope>NUCLEOTIDE SEQUENCE [LARGE SCALE GENOMIC DNA]</scope>
    <source>
        <strain evidence="1 2">BR14375</strain>
    </source>
</reference>
<gene>
    <name evidence="1" type="ORF">AB3X84_29760</name>
</gene>
<dbReference type="SUPFAM" id="SSF51182">
    <property type="entry name" value="RmlC-like cupins"/>
    <property type="match status" value="1"/>
</dbReference>
<dbReference type="InterPro" id="IPR014710">
    <property type="entry name" value="RmlC-like_jellyroll"/>
</dbReference>
<dbReference type="Proteomes" id="UP001558535">
    <property type="component" value="Unassembled WGS sequence"/>
</dbReference>
<evidence type="ECO:0000313" key="2">
    <source>
        <dbReference type="Proteomes" id="UP001558535"/>
    </source>
</evidence>
<dbReference type="RefSeq" id="WP_368580933.1">
    <property type="nucleotide sequence ID" value="NZ_JBFPKB010000029.1"/>
</dbReference>
<accession>A0ABV3WLS5</accession>